<dbReference type="Pfam" id="PF00271">
    <property type="entry name" value="Helicase_C"/>
    <property type="match status" value="1"/>
</dbReference>
<keyword evidence="3" id="KW-1185">Reference proteome</keyword>
<protein>
    <recommendedName>
        <fullName evidence="1">Helicase C-terminal domain-containing protein</fullName>
    </recommendedName>
</protein>
<sequence length="591" mass="66045">MGEHREMTEEIVLLPPQEPHVTRLLNILRHHAFALDLSALGAGKTFSGSKIALESGLPNVIVISPVSVQPKWQEMHEKYGVPIRHNLSYCGVRSVKGKQPKHGLLSRRDYTVDVTMPRGPPRQLEKTDFQVTDTFKLLLGEGVLLIVDEMQHLKNVSSQFAACQTLIKAVTDSYEAGGRSRALLLSGSPIDKQEQAVTLFRTLNVMQHPDLGPEAEPLEHDAALALAGTLLKLNAFYRIDDEEDRKALSAGVQALEYAVHYDRRTGRVSMAEGADSLRALCAALVKIESSKVRTFARVALKALRSNSQQKVVICVNYNDSLQSLQDLLAAYSPLVLNGAVPKQERKHIIDKFQLPADEHRVLLGNVSVCSTGIDLDDKDGAWPRLALISPNYSTLTLYQLGHRFQRMDTKSEGTVHMVFAKHAHELPILNALSRKGAVMRETTPEQVNAGIKFPGDFPSWVEEDLETSLMRSGFKGFKANRERRKWARSAKGIKGFRPDFIFVGKDFVVILEVDEDMHRHYECRARLNPSEGRIKMLEETMKWALSMGDAVKAAQDAGLILAYHGYSDGRRAELHKQMVRQNGFAYETIVL</sequence>
<organism evidence="2 3">
    <name type="scientific">Klebsormidium nitens</name>
    <name type="common">Green alga</name>
    <name type="synonym">Ulothrix nitens</name>
    <dbReference type="NCBI Taxonomy" id="105231"/>
    <lineage>
        <taxon>Eukaryota</taxon>
        <taxon>Viridiplantae</taxon>
        <taxon>Streptophyta</taxon>
        <taxon>Klebsormidiophyceae</taxon>
        <taxon>Klebsormidiales</taxon>
        <taxon>Klebsormidiaceae</taxon>
        <taxon>Klebsormidium</taxon>
    </lineage>
</organism>
<dbReference type="Proteomes" id="UP000054558">
    <property type="component" value="Unassembled WGS sequence"/>
</dbReference>
<dbReference type="EMBL" id="DF237773">
    <property type="protein sequence ID" value="GAQ91643.1"/>
    <property type="molecule type" value="Genomic_DNA"/>
</dbReference>
<dbReference type="PROSITE" id="PS51194">
    <property type="entry name" value="HELICASE_CTER"/>
    <property type="match status" value="1"/>
</dbReference>
<reference evidence="2 3" key="1">
    <citation type="journal article" date="2014" name="Nat. Commun.">
        <title>Klebsormidium flaccidum genome reveals primary factors for plant terrestrial adaptation.</title>
        <authorList>
            <person name="Hori K."/>
            <person name="Maruyama F."/>
            <person name="Fujisawa T."/>
            <person name="Togashi T."/>
            <person name="Yamamoto N."/>
            <person name="Seo M."/>
            <person name="Sato S."/>
            <person name="Yamada T."/>
            <person name="Mori H."/>
            <person name="Tajima N."/>
            <person name="Moriyama T."/>
            <person name="Ikeuchi M."/>
            <person name="Watanabe M."/>
            <person name="Wada H."/>
            <person name="Kobayashi K."/>
            <person name="Saito M."/>
            <person name="Masuda T."/>
            <person name="Sasaki-Sekimoto Y."/>
            <person name="Mashiguchi K."/>
            <person name="Awai K."/>
            <person name="Shimojima M."/>
            <person name="Masuda S."/>
            <person name="Iwai M."/>
            <person name="Nobusawa T."/>
            <person name="Narise T."/>
            <person name="Kondo S."/>
            <person name="Saito H."/>
            <person name="Sato R."/>
            <person name="Murakawa M."/>
            <person name="Ihara Y."/>
            <person name="Oshima-Yamada Y."/>
            <person name="Ohtaka K."/>
            <person name="Satoh M."/>
            <person name="Sonobe K."/>
            <person name="Ishii M."/>
            <person name="Ohtani R."/>
            <person name="Kanamori-Sato M."/>
            <person name="Honoki R."/>
            <person name="Miyazaki D."/>
            <person name="Mochizuki H."/>
            <person name="Umetsu J."/>
            <person name="Higashi K."/>
            <person name="Shibata D."/>
            <person name="Kamiya Y."/>
            <person name="Sato N."/>
            <person name="Nakamura Y."/>
            <person name="Tabata S."/>
            <person name="Ida S."/>
            <person name="Kurokawa K."/>
            <person name="Ohta H."/>
        </authorList>
    </citation>
    <scope>NUCLEOTIDE SEQUENCE [LARGE SCALE GENOMIC DNA]</scope>
    <source>
        <strain evidence="2 3">NIES-2285</strain>
    </source>
</reference>
<evidence type="ECO:0000313" key="3">
    <source>
        <dbReference type="Proteomes" id="UP000054558"/>
    </source>
</evidence>
<proteinExistence type="predicted"/>
<dbReference type="SUPFAM" id="SSF52540">
    <property type="entry name" value="P-loop containing nucleoside triphosphate hydrolases"/>
    <property type="match status" value="2"/>
</dbReference>
<dbReference type="OrthoDB" id="10266361at2759"/>
<dbReference type="Gene3D" id="3.40.50.300">
    <property type="entry name" value="P-loop containing nucleotide triphosphate hydrolases"/>
    <property type="match status" value="2"/>
</dbReference>
<dbReference type="InterPro" id="IPR027417">
    <property type="entry name" value="P-loop_NTPase"/>
</dbReference>
<evidence type="ECO:0000313" key="2">
    <source>
        <dbReference type="EMBL" id="GAQ91643.1"/>
    </source>
</evidence>
<feature type="domain" description="Helicase C-terminal" evidence="1">
    <location>
        <begin position="279"/>
        <end position="455"/>
    </location>
</feature>
<accession>A0A1Y1ILX8</accession>
<dbReference type="InterPro" id="IPR001650">
    <property type="entry name" value="Helicase_C-like"/>
</dbReference>
<dbReference type="AlphaFoldDB" id="A0A1Y1ILX8"/>
<name>A0A1Y1ILX8_KLENI</name>
<gene>
    <name evidence="2" type="ORF">KFL_008240040</name>
</gene>
<evidence type="ECO:0000259" key="1">
    <source>
        <dbReference type="PROSITE" id="PS51194"/>
    </source>
</evidence>